<evidence type="ECO:0000313" key="3">
    <source>
        <dbReference type="Proteomes" id="UP001487740"/>
    </source>
</evidence>
<accession>A0AAW0T2P6</accession>
<sequence length="83" mass="9109">MIDDRVLLGEETSDGRRGVDMEGKEGSVLCPDGIDPGRRSEKWTCYSCTFAFSTLPVTRLLPPVTGLISSPLPGVPYTRYLTM</sequence>
<dbReference type="AlphaFoldDB" id="A0AAW0T2P6"/>
<protein>
    <submittedName>
        <fullName evidence="2">Uncharacterized protein</fullName>
    </submittedName>
</protein>
<dbReference type="EMBL" id="JARAKH010000041">
    <property type="protein sequence ID" value="KAK8381276.1"/>
    <property type="molecule type" value="Genomic_DNA"/>
</dbReference>
<feature type="compositionally biased region" description="Basic and acidic residues" evidence="1">
    <location>
        <begin position="1"/>
        <end position="25"/>
    </location>
</feature>
<gene>
    <name evidence="2" type="ORF">O3P69_008265</name>
</gene>
<organism evidence="2 3">
    <name type="scientific">Scylla paramamosain</name>
    <name type="common">Mud crab</name>
    <dbReference type="NCBI Taxonomy" id="85552"/>
    <lineage>
        <taxon>Eukaryota</taxon>
        <taxon>Metazoa</taxon>
        <taxon>Ecdysozoa</taxon>
        <taxon>Arthropoda</taxon>
        <taxon>Crustacea</taxon>
        <taxon>Multicrustacea</taxon>
        <taxon>Malacostraca</taxon>
        <taxon>Eumalacostraca</taxon>
        <taxon>Eucarida</taxon>
        <taxon>Decapoda</taxon>
        <taxon>Pleocyemata</taxon>
        <taxon>Brachyura</taxon>
        <taxon>Eubrachyura</taxon>
        <taxon>Portunoidea</taxon>
        <taxon>Portunidae</taxon>
        <taxon>Portuninae</taxon>
        <taxon>Scylla</taxon>
    </lineage>
</organism>
<name>A0AAW0T2P6_SCYPA</name>
<evidence type="ECO:0000256" key="1">
    <source>
        <dbReference type="SAM" id="MobiDB-lite"/>
    </source>
</evidence>
<comment type="caution">
    <text evidence="2">The sequence shown here is derived from an EMBL/GenBank/DDBJ whole genome shotgun (WGS) entry which is preliminary data.</text>
</comment>
<reference evidence="2 3" key="1">
    <citation type="submission" date="2023-03" db="EMBL/GenBank/DDBJ databases">
        <title>High-quality genome of Scylla paramamosain provides insights in environmental adaptation.</title>
        <authorList>
            <person name="Zhang L."/>
        </authorList>
    </citation>
    <scope>NUCLEOTIDE SEQUENCE [LARGE SCALE GENOMIC DNA]</scope>
    <source>
        <strain evidence="2">LZ_2023a</strain>
        <tissue evidence="2">Muscle</tissue>
    </source>
</reference>
<proteinExistence type="predicted"/>
<feature type="region of interest" description="Disordered" evidence="1">
    <location>
        <begin position="1"/>
        <end position="32"/>
    </location>
</feature>
<dbReference type="Proteomes" id="UP001487740">
    <property type="component" value="Unassembled WGS sequence"/>
</dbReference>
<keyword evidence="3" id="KW-1185">Reference proteome</keyword>
<evidence type="ECO:0000313" key="2">
    <source>
        <dbReference type="EMBL" id="KAK8381276.1"/>
    </source>
</evidence>